<dbReference type="InterPro" id="IPR006869">
    <property type="entry name" value="DUF547"/>
</dbReference>
<dbReference type="Pfam" id="PF04784">
    <property type="entry name" value="DUF547"/>
    <property type="match status" value="1"/>
</dbReference>
<dbReference type="PANTHER" id="PTHR12296:SF21">
    <property type="entry name" value="DENN DOMAIN-CONTAINING PROTEIN 3"/>
    <property type="match status" value="1"/>
</dbReference>
<dbReference type="Gene3D" id="3.40.50.11500">
    <property type="match status" value="1"/>
</dbReference>
<reference evidence="3" key="1">
    <citation type="submission" date="2021-02" db="EMBL/GenBank/DDBJ databases">
        <authorList>
            <person name="Dougan E. K."/>
            <person name="Rhodes N."/>
            <person name="Thang M."/>
            <person name="Chan C."/>
        </authorList>
    </citation>
    <scope>NUCLEOTIDE SEQUENCE</scope>
</reference>
<name>A0A812N237_9DINO</name>
<feature type="compositionally biased region" description="Polar residues" evidence="1">
    <location>
        <begin position="807"/>
        <end position="824"/>
    </location>
</feature>
<dbReference type="InterPro" id="IPR051696">
    <property type="entry name" value="DENN_Domain_GEFs"/>
</dbReference>
<feature type="compositionally biased region" description="Polar residues" evidence="1">
    <location>
        <begin position="774"/>
        <end position="794"/>
    </location>
</feature>
<dbReference type="PANTHER" id="PTHR12296">
    <property type="entry name" value="DENN DOMAIN-CONTAINING PROTEIN 4"/>
    <property type="match status" value="1"/>
</dbReference>
<dbReference type="Proteomes" id="UP000604046">
    <property type="component" value="Unassembled WGS sequence"/>
</dbReference>
<dbReference type="GO" id="GO:0031410">
    <property type="term" value="C:cytoplasmic vesicle"/>
    <property type="evidence" value="ECO:0007669"/>
    <property type="project" value="TreeGrafter"/>
</dbReference>
<comment type="caution">
    <text evidence="3">The sequence shown here is derived from an EMBL/GenBank/DDBJ whole genome shotgun (WGS) entry which is preliminary data.</text>
</comment>
<dbReference type="SMART" id="SM00799">
    <property type="entry name" value="DENN"/>
    <property type="match status" value="1"/>
</dbReference>
<dbReference type="GO" id="GO:0032483">
    <property type="term" value="P:regulation of Rab protein signal transduction"/>
    <property type="evidence" value="ECO:0007669"/>
    <property type="project" value="TreeGrafter"/>
</dbReference>
<accession>A0A812N237</accession>
<keyword evidence="4" id="KW-1185">Reference proteome</keyword>
<evidence type="ECO:0000259" key="2">
    <source>
        <dbReference type="PROSITE" id="PS50211"/>
    </source>
</evidence>
<feature type="compositionally biased region" description="Basic and acidic residues" evidence="1">
    <location>
        <begin position="1153"/>
        <end position="1169"/>
    </location>
</feature>
<evidence type="ECO:0000256" key="1">
    <source>
        <dbReference type="SAM" id="MobiDB-lite"/>
    </source>
</evidence>
<proteinExistence type="predicted"/>
<evidence type="ECO:0000313" key="4">
    <source>
        <dbReference type="Proteomes" id="UP000604046"/>
    </source>
</evidence>
<evidence type="ECO:0000313" key="3">
    <source>
        <dbReference type="EMBL" id="CAE7289977.1"/>
    </source>
</evidence>
<dbReference type="OrthoDB" id="436378at2759"/>
<dbReference type="EMBL" id="CAJNDS010001935">
    <property type="protein sequence ID" value="CAE7289977.1"/>
    <property type="molecule type" value="Genomic_DNA"/>
</dbReference>
<organism evidence="3 4">
    <name type="scientific">Symbiodinium natans</name>
    <dbReference type="NCBI Taxonomy" id="878477"/>
    <lineage>
        <taxon>Eukaryota</taxon>
        <taxon>Sar</taxon>
        <taxon>Alveolata</taxon>
        <taxon>Dinophyceae</taxon>
        <taxon>Suessiales</taxon>
        <taxon>Symbiodiniaceae</taxon>
        <taxon>Symbiodinium</taxon>
    </lineage>
</organism>
<dbReference type="InterPro" id="IPR043153">
    <property type="entry name" value="DENN_C"/>
</dbReference>
<sequence length="1169" mass="126135">MLRGVAILGTAPASGTEEEAGAGPCIQTLAVLPREELSKDDQELLGKLPKALLHRGTGTTWKTLCATMRCFCTVVADLDARYYVAALRMCLGQDPEEEVCACFWSLHPEVISATFVKSLASLTATAIQPGKIAHDPEYLAQLWAWLVREVPLPPPTCSLRLRAKASVALAIGASGPSGCLPVPHVPLSCLVQRLSLSSLLLLFRLALLERKVVMRSSSAFTLTACGEGISSLLLFPFRWQHSYLPVAPVQREYLQQKGPYILGLQREVLELGGAALTALPSSEDSHAFSVFDLDAGEVETEAAFARLPELPSSVRQKLRAGLSRLMANSGLDLGTSPARLGEGDPTFDREVQKVFFHSLAPLVTDLREFYTPPQDGASLGSFDVHGYVHSREPEAQIFARALSQTVAFRELLQETIGLARGDSRLERALVQEQLQPSFAEQGDPATAPGGPSADRPTDSFHSVARSSFASCPPDVPESAPCLTGEAAVLLGEKQRCAQSIELQLCFVPHGGGTTEGTTLPVAAASKGTKVASWQRSQCTERSCESGAGEVQGSSSLVKAVVAAVEAQAQQAGLFGQGLDWAAGLRAALAWPEAQGRPRMLEKQRDLLDQYLDRLAAGEDPSSSARLLAAVPAVKQAVSMCNVLPTCFAHLGVDQSSVVERLEEMGRDRDPLAEFEDVEAGELPVLNLLNRCLKTPRHPCLVAVDLLRRAFMCVRTVQAENLQQETAPRHTATEGNMKRVRFSRTATGISVAPSEDGSPEHLSPLAGPGRRARRSTTLASLSVSPSRAGTRSPISMSPERSRKPGRSSDPNVLTSRSPAPTSPLSPSRPIGEACELSPAVVELRKRFGELQACQPADLTHEEKLAFWLNVLNASTLAWLCVVGVRSLHSNLFPMHVWTSFLQRSLVNVGGQEFSLFEMEHTILRACSRAPKLGWFLQCQKGFKAGDPKADMALGQPAPEVSFGISYPFRFGCPPLRIYHAGLVREQLLLNCGQYLVDSLTVEDLPKRRVTLPPLLKYYGHDFGSSTSLTAFVQSALEATPGALDRLSMYGAVSTRDEKLGCVAPSLAVSLERLRESGSFANVSAAFAEFDWRLDVPKATCFGRRAEAPSCAALEALLHQGCGVGGGFQDIPCLSWTLKPVLKEVRVVPPPGRPGADRPDQARHRRYVTEG</sequence>
<feature type="domain" description="UDENN" evidence="2">
    <location>
        <begin position="8"/>
        <end position="422"/>
    </location>
</feature>
<dbReference type="PROSITE" id="PS50211">
    <property type="entry name" value="DENN"/>
    <property type="match status" value="1"/>
</dbReference>
<dbReference type="InterPro" id="IPR001194">
    <property type="entry name" value="cDENN_dom"/>
</dbReference>
<feature type="region of interest" description="Disordered" evidence="1">
    <location>
        <begin position="748"/>
        <end position="830"/>
    </location>
</feature>
<dbReference type="Pfam" id="PF02141">
    <property type="entry name" value="DENN"/>
    <property type="match status" value="1"/>
</dbReference>
<dbReference type="AlphaFoldDB" id="A0A812N237"/>
<protein>
    <submittedName>
        <fullName evidence="3">Crag protein</fullName>
    </submittedName>
</protein>
<dbReference type="InterPro" id="IPR037516">
    <property type="entry name" value="Tripartite_DENN"/>
</dbReference>
<feature type="region of interest" description="Disordered" evidence="1">
    <location>
        <begin position="1147"/>
        <end position="1169"/>
    </location>
</feature>
<feature type="region of interest" description="Disordered" evidence="1">
    <location>
        <begin position="436"/>
        <end position="459"/>
    </location>
</feature>
<gene>
    <name evidence="3" type="primary">Crag</name>
    <name evidence="3" type="ORF">SNAT2548_LOCUS15298</name>
</gene>